<feature type="compositionally biased region" description="Basic and acidic residues" evidence="1">
    <location>
        <begin position="580"/>
        <end position="590"/>
    </location>
</feature>
<comment type="caution">
    <text evidence="3">The sequence shown here is derived from an EMBL/GenBank/DDBJ whole genome shotgun (WGS) entry which is preliminary data.</text>
</comment>
<feature type="compositionally biased region" description="Basic and acidic residues" evidence="1">
    <location>
        <begin position="357"/>
        <end position="370"/>
    </location>
</feature>
<feature type="region of interest" description="Disordered" evidence="1">
    <location>
        <begin position="1430"/>
        <end position="1658"/>
    </location>
</feature>
<organism evidence="3 4">
    <name type="scientific">Carex littledalei</name>
    <dbReference type="NCBI Taxonomy" id="544730"/>
    <lineage>
        <taxon>Eukaryota</taxon>
        <taxon>Viridiplantae</taxon>
        <taxon>Streptophyta</taxon>
        <taxon>Embryophyta</taxon>
        <taxon>Tracheophyta</taxon>
        <taxon>Spermatophyta</taxon>
        <taxon>Magnoliopsida</taxon>
        <taxon>Liliopsida</taxon>
        <taxon>Poales</taxon>
        <taxon>Cyperaceae</taxon>
        <taxon>Cyperoideae</taxon>
        <taxon>Cariceae</taxon>
        <taxon>Carex</taxon>
        <taxon>Carex subgen. Euthyceras</taxon>
    </lineage>
</organism>
<name>A0A833QBJ5_9POAL</name>
<dbReference type="OrthoDB" id="433924at2759"/>
<feature type="compositionally biased region" description="Polar residues" evidence="1">
    <location>
        <begin position="707"/>
        <end position="726"/>
    </location>
</feature>
<dbReference type="Proteomes" id="UP000623129">
    <property type="component" value="Unassembled WGS sequence"/>
</dbReference>
<feature type="compositionally biased region" description="Basic and acidic residues" evidence="1">
    <location>
        <begin position="1213"/>
        <end position="1227"/>
    </location>
</feature>
<evidence type="ECO:0000256" key="1">
    <source>
        <dbReference type="SAM" id="MobiDB-lite"/>
    </source>
</evidence>
<feature type="region of interest" description="Disordered" evidence="1">
    <location>
        <begin position="313"/>
        <end position="421"/>
    </location>
</feature>
<feature type="region of interest" description="Disordered" evidence="1">
    <location>
        <begin position="707"/>
        <end position="777"/>
    </location>
</feature>
<feature type="compositionally biased region" description="Basic and acidic residues" evidence="1">
    <location>
        <begin position="498"/>
        <end position="508"/>
    </location>
</feature>
<feature type="compositionally biased region" description="Basic and acidic residues" evidence="1">
    <location>
        <begin position="1568"/>
        <end position="1582"/>
    </location>
</feature>
<dbReference type="InterPro" id="IPR014002">
    <property type="entry name" value="Agenet_dom_plant"/>
</dbReference>
<evidence type="ECO:0000313" key="4">
    <source>
        <dbReference type="Proteomes" id="UP000623129"/>
    </source>
</evidence>
<dbReference type="EMBL" id="SWLB01000027">
    <property type="protein sequence ID" value="KAF3321245.1"/>
    <property type="molecule type" value="Genomic_DNA"/>
</dbReference>
<feature type="compositionally biased region" description="Polar residues" evidence="1">
    <location>
        <begin position="1450"/>
        <end position="1465"/>
    </location>
</feature>
<dbReference type="PANTHER" id="PTHR48429:SF1">
    <property type="entry name" value="AGENET DOMAIN-CONTAINING PROTEIN"/>
    <property type="match status" value="1"/>
</dbReference>
<feature type="compositionally biased region" description="Polar residues" evidence="1">
    <location>
        <begin position="317"/>
        <end position="326"/>
    </location>
</feature>
<feature type="compositionally biased region" description="Low complexity" evidence="1">
    <location>
        <begin position="1628"/>
        <end position="1637"/>
    </location>
</feature>
<reference evidence="3" key="1">
    <citation type="submission" date="2020-01" db="EMBL/GenBank/DDBJ databases">
        <title>Genome sequence of Kobresia littledalei, the first chromosome-level genome in the family Cyperaceae.</title>
        <authorList>
            <person name="Qu G."/>
        </authorList>
    </citation>
    <scope>NUCLEOTIDE SEQUENCE</scope>
    <source>
        <strain evidence="3">C.B.Clarke</strain>
        <tissue evidence="3">Leaf</tissue>
    </source>
</reference>
<gene>
    <name evidence="3" type="ORF">FCM35_KLT14498</name>
</gene>
<feature type="compositionally biased region" description="Basic and acidic residues" evidence="1">
    <location>
        <begin position="727"/>
        <end position="738"/>
    </location>
</feature>
<dbReference type="InterPro" id="IPR008395">
    <property type="entry name" value="Agenet-like_dom"/>
</dbReference>
<proteinExistence type="predicted"/>
<feature type="compositionally biased region" description="Polar residues" evidence="1">
    <location>
        <begin position="751"/>
        <end position="761"/>
    </location>
</feature>
<feature type="region of interest" description="Disordered" evidence="1">
    <location>
        <begin position="843"/>
        <end position="863"/>
    </location>
</feature>
<evidence type="ECO:0000313" key="3">
    <source>
        <dbReference type="EMBL" id="KAF3321245.1"/>
    </source>
</evidence>
<feature type="region of interest" description="Disordered" evidence="1">
    <location>
        <begin position="920"/>
        <end position="965"/>
    </location>
</feature>
<feature type="compositionally biased region" description="Basic and acidic residues" evidence="1">
    <location>
        <begin position="1525"/>
        <end position="1539"/>
    </location>
</feature>
<accession>A0A833QBJ5</accession>
<feature type="region of interest" description="Disordered" evidence="1">
    <location>
        <begin position="433"/>
        <end position="636"/>
    </location>
</feature>
<feature type="compositionally biased region" description="Basic and acidic residues" evidence="1">
    <location>
        <begin position="1469"/>
        <end position="1485"/>
    </location>
</feature>
<feature type="domain" description="Agenet" evidence="2">
    <location>
        <begin position="1267"/>
        <end position="1322"/>
    </location>
</feature>
<feature type="compositionally biased region" description="Polar residues" evidence="1">
    <location>
        <begin position="455"/>
        <end position="476"/>
    </location>
</feature>
<keyword evidence="4" id="KW-1185">Reference proteome</keyword>
<evidence type="ECO:0000259" key="2">
    <source>
        <dbReference type="SMART" id="SM00743"/>
    </source>
</evidence>
<feature type="compositionally biased region" description="Basic and acidic residues" evidence="1">
    <location>
        <begin position="1432"/>
        <end position="1443"/>
    </location>
</feature>
<protein>
    <submittedName>
        <fullName evidence="3">Agenet domain-containing protein</fullName>
    </submittedName>
</protein>
<feature type="domain" description="Agenet" evidence="2">
    <location>
        <begin position="1358"/>
        <end position="1416"/>
    </location>
</feature>
<feature type="compositionally biased region" description="Low complexity" evidence="1">
    <location>
        <begin position="920"/>
        <end position="929"/>
    </location>
</feature>
<dbReference type="SMART" id="SM00743">
    <property type="entry name" value="Agenet"/>
    <property type="match status" value="2"/>
</dbReference>
<dbReference type="PANTHER" id="PTHR48429">
    <property type="entry name" value="AGENET DOMAIN-CONTAINING PROTEIN"/>
    <property type="match status" value="1"/>
</dbReference>
<sequence length="1713" mass="183912">MYPDLRYLSMDYDENDFQNQNFELTKEDTGKFPSILRPFSLPKFDIDEPLHVPVRFDSLPEPDCLFTITGLCSGSNWINDFSPQNSTTKTKNVWSEATSSESVEMLLKSVREEEPIMDSGVPRETLNGTDYSHMMDMDPSGSMLDHSDDRQMRSSAEECITEEKHIENSLDSTKLPESSEGLLEAITYPIRNLNKEMQNKEISPLAERYGIDTQFENASYPRIGTLMGSGEENKELSDDILNMGEKEKAQLETEQLVKEDCENTKDLTSSIDDKKQKDMAAVIDEQGVIGKETSSKERDLISITDNVVVSDGMVPNSLKSQSNEQVMTRDGSAVSDAMKEQSEVETPPSMPAQDSMRPSEHSSGKGKEASTDLSDSVMVPEAVIIGSVSKETLPPQADDDKILTPPPPSMEGKSSPMESETDLDIGIGKANAISADEGQGSNPCTEDVAKDDTITAGTGTDNNQSSTELTCGSPTIISGRLDETKEDGVSDDLAQDANKAKHGLECSNRDTTASEDDKSFSFNVVANIPERETVPNWKPFPSMKSPDIATPSKGSSKGGALLGNTTKNKYEATNDVNTPKTEERTPDPSPKKKRERKKTQSAPSPIKMEPTKKRPLGSSSRPRVKTPSSASGLPDLSASASSAQLAHQPFTDLQHVQLRAQIFAYGSLIQGVPPSETYMVSAFGDSGAGRKKWEAAWRIAMERYQNQKPPLSASSPETPASSQPVHRSTESASKESAAKRKSSAPGKKASTKQVPTTTVPSVSPILPASLPRGTHLDFTQNVSPSPMFNPYQPLQVKHQPSGTGTPWLSPSHPNPWLLSTQSSVFKTTPVSPVPTATTISTTAEASKITPRRKTPSTSVPLPPPLPVVFPPTNFPAITSAANTTASIAPVSAPSNVIATVSPPASIGATDAQKITVVSPLPTVSPTTTPKTRKRKKAPATPATEPEKPQVSSPMALIPTSSSPSTQPKIIFTGQLASGTSLVTPTSPIPSYPVVSANISVGPSEHNKTTVSEDTSSRIEQSKLHAEDAAAHAAAAVRYSQSVWSQLAAQRNSGLTSDVEQKLASAAVAAAAAAAVAKAAAAAAKVASEAALQAKMMAEELARPPLMSEKTGPLGSVQTSFISMARETAKKRVEAASAAAKRAENLDAVIRAADLAAEAVSQAGVVVAMGDPLPLGIKDLLDAGPEGYWKLHFSKTEIEKQLPATTSHLQLEVGEARPENQEKVKEKSSSTQKVPRNTDAGKTTGDVPVASEKDITVNELPSAKEKEIGFQKGSQIEVFADEAGHRGVWFHATVLDVEENRIHVCYTDRFADEELGQVKEWIVLRNEGDKPPRVRAAHPATGPKPEGTRKRRREAVGSSSWDVGDHVDAWIRDGWREGIVTDKSDGDGTKYTVQFLVAGGSSVVESWHLRPSLNWQDGQWSLWSRSLAKKTHPKEGESPYEKRQRFGQLESDPNQATTAANANSGPVPQKKSEDSRLLNLPADDKVLTMGKFTMGEPNSKRVRPGPQKEGSRVVFGVPRPGKKKKYMDVSKHYDGGKPDKVAASATEANSNPSVKLANYLMPQNRVPKSKAEPKAKEAADSKQRAGVKSGKSHALNSSDTSLDSLSEQRVPPRKKLGMSVEHDVGGKGKAISSAAGNADSSLTDSSEPRRSNRRIQPTSRLLEGLQSSLMIAKVPTDKGTRTTLKGGVPSKDGATLATVLQVATHLYPKDGPTA</sequence>
<feature type="region of interest" description="Disordered" evidence="1">
    <location>
        <begin position="1210"/>
        <end position="1252"/>
    </location>
</feature>
<feature type="region of interest" description="Disordered" evidence="1">
    <location>
        <begin position="1329"/>
        <end position="1358"/>
    </location>
</feature>
<dbReference type="InterPro" id="IPR055274">
    <property type="entry name" value="SWO1"/>
</dbReference>
<dbReference type="Pfam" id="PF05641">
    <property type="entry name" value="Agenet"/>
    <property type="match status" value="1"/>
</dbReference>